<name>A0A090VBZ4_9FLAO</name>
<sequence>MLTMFKQLNVEAVIPFLETFELSKTIENNDFIAFKKELEKFIKTLEDYIN</sequence>
<dbReference type="EMBL" id="BBNQ01000005">
    <property type="protein sequence ID" value="GAL62330.1"/>
    <property type="molecule type" value="Genomic_DNA"/>
</dbReference>
<dbReference type="Proteomes" id="UP000029644">
    <property type="component" value="Unassembled WGS sequence"/>
</dbReference>
<gene>
    <name evidence="1" type="ORF">JCM19300_3081</name>
</gene>
<proteinExistence type="predicted"/>
<protein>
    <submittedName>
        <fullName evidence="1">Uncharacterized protein</fullName>
    </submittedName>
</protein>
<evidence type="ECO:0000313" key="1">
    <source>
        <dbReference type="EMBL" id="GAL62330.1"/>
    </source>
</evidence>
<reference evidence="1 2" key="1">
    <citation type="journal article" date="2014" name="Genome Announc.">
        <title>Draft Genome Sequences of Marine Flavobacterium Algibacter lectus Strains SS8 and NR4.</title>
        <authorList>
            <person name="Takatani N."/>
            <person name="Nakanishi M."/>
            <person name="Meirelles P."/>
            <person name="Mino S."/>
            <person name="Suda W."/>
            <person name="Oshima K."/>
            <person name="Hattori M."/>
            <person name="Ohkuma M."/>
            <person name="Hosokawa M."/>
            <person name="Miyashita K."/>
            <person name="Thompson F.L."/>
            <person name="Niwa A."/>
            <person name="Sawabe T."/>
            <person name="Sawabe T."/>
        </authorList>
    </citation>
    <scope>NUCLEOTIDE SEQUENCE [LARGE SCALE GENOMIC DNA]</scope>
    <source>
        <strain evidence="1 2">JCM 19300</strain>
    </source>
</reference>
<dbReference type="AlphaFoldDB" id="A0A090VBZ4"/>
<organism evidence="1 2">
    <name type="scientific">Algibacter lectus</name>
    <dbReference type="NCBI Taxonomy" id="221126"/>
    <lineage>
        <taxon>Bacteria</taxon>
        <taxon>Pseudomonadati</taxon>
        <taxon>Bacteroidota</taxon>
        <taxon>Flavobacteriia</taxon>
        <taxon>Flavobacteriales</taxon>
        <taxon>Flavobacteriaceae</taxon>
        <taxon>Algibacter</taxon>
    </lineage>
</organism>
<comment type="caution">
    <text evidence="1">The sequence shown here is derived from an EMBL/GenBank/DDBJ whole genome shotgun (WGS) entry which is preliminary data.</text>
</comment>
<accession>A0A090VBZ4</accession>
<evidence type="ECO:0000313" key="2">
    <source>
        <dbReference type="Proteomes" id="UP000029644"/>
    </source>
</evidence>